<gene>
    <name evidence="5" type="ORF">TMS3_0113885</name>
</gene>
<dbReference type="InterPro" id="IPR011990">
    <property type="entry name" value="TPR-like_helical_dom_sf"/>
</dbReference>
<dbReference type="PROSITE" id="PS50043">
    <property type="entry name" value="HTH_LUXR_2"/>
    <property type="match status" value="1"/>
</dbReference>
<keyword evidence="1" id="KW-0805">Transcription regulation</keyword>
<keyword evidence="3" id="KW-0804">Transcription</keyword>
<dbReference type="InterPro" id="IPR027417">
    <property type="entry name" value="P-loop_NTPase"/>
</dbReference>
<dbReference type="Pfam" id="PF00196">
    <property type="entry name" value="GerE"/>
    <property type="match status" value="1"/>
</dbReference>
<dbReference type="AlphaFoldDB" id="A0A0A1YHV2"/>
<dbReference type="InterPro" id="IPR000792">
    <property type="entry name" value="Tscrpt_reg_LuxR_C"/>
</dbReference>
<dbReference type="GO" id="GO:0003677">
    <property type="term" value="F:DNA binding"/>
    <property type="evidence" value="ECO:0007669"/>
    <property type="project" value="UniProtKB-KW"/>
</dbReference>
<organism evidence="5 6">
    <name type="scientific">Pseudomonas taeanensis MS-3</name>
    <dbReference type="NCBI Taxonomy" id="1395571"/>
    <lineage>
        <taxon>Bacteria</taxon>
        <taxon>Pseudomonadati</taxon>
        <taxon>Pseudomonadota</taxon>
        <taxon>Gammaproteobacteria</taxon>
        <taxon>Pseudomonadales</taxon>
        <taxon>Pseudomonadaceae</taxon>
        <taxon>Pseudomonas</taxon>
    </lineage>
</organism>
<protein>
    <submittedName>
        <fullName evidence="5">LuxR family transcriptional regulator</fullName>
    </submittedName>
</protein>
<accession>A0A0A1YHV2</accession>
<dbReference type="PROSITE" id="PS00622">
    <property type="entry name" value="HTH_LUXR_1"/>
    <property type="match status" value="1"/>
</dbReference>
<dbReference type="CDD" id="cd06170">
    <property type="entry name" value="LuxR_C_like"/>
    <property type="match status" value="1"/>
</dbReference>
<dbReference type="RefSeq" id="WP_025165812.1">
    <property type="nucleotide sequence ID" value="NZ_AWSQ01000003.1"/>
</dbReference>
<name>A0A0A1YHV2_9PSED</name>
<dbReference type="InterPro" id="IPR059106">
    <property type="entry name" value="WHD_MalT"/>
</dbReference>
<evidence type="ECO:0000313" key="5">
    <source>
        <dbReference type="EMBL" id="KFX69502.1"/>
    </source>
</evidence>
<keyword evidence="6" id="KW-1185">Reference proteome</keyword>
<dbReference type="InterPro" id="IPR003593">
    <property type="entry name" value="AAA+_ATPase"/>
</dbReference>
<reference evidence="5 6" key="1">
    <citation type="journal article" date="2014" name="Genome Announc.">
        <title>Draft Genome Sequence of Petroleum Oil-Degrading Marine Bacterium Pseudomonas taeanensis Strain MS-3, Isolated from a Crude Oil-Contaminated Seashore.</title>
        <authorList>
            <person name="Lee S.Y."/>
            <person name="Kim S.H."/>
            <person name="Lee D.G."/>
            <person name="Shin S."/>
            <person name="Yun S.H."/>
            <person name="Choi C.W."/>
            <person name="Chung Y.H."/>
            <person name="Choi J.S."/>
            <person name="Kahng H.Y."/>
            <person name="Kim S.I."/>
        </authorList>
    </citation>
    <scope>NUCLEOTIDE SEQUENCE [LARGE SCALE GENOMIC DNA]</scope>
    <source>
        <strain evidence="5 6">MS-3</strain>
    </source>
</reference>
<dbReference type="PRINTS" id="PR00038">
    <property type="entry name" value="HTHLUXR"/>
</dbReference>
<dbReference type="SMART" id="SM00382">
    <property type="entry name" value="AAA"/>
    <property type="match status" value="1"/>
</dbReference>
<evidence type="ECO:0000256" key="3">
    <source>
        <dbReference type="ARBA" id="ARBA00023163"/>
    </source>
</evidence>
<dbReference type="Proteomes" id="UP000030063">
    <property type="component" value="Unassembled WGS sequence"/>
</dbReference>
<sequence>MTSLPALSQGCLPLLRTKLFPADAGVGVLLARDALIERLLSAGEHRLIILSAPAGFGKSTVLRLLHRRLQEAGRQVAWLSCDESDSEPQRLLQYLVAAIEVQLPGFGANTARLLQRDMNLPGEALVDAFVTDLKREKGELYLMLDDFHLIRHPAVEPLVDYLLERVPANVRLVTSTRFQSRFVEKQSGLNPIAFWVSAEDLRLTRDETRQYFHEIKRVPLSGTEVELLHARTEGWITALHLAALALVHHPDRHVFLAGLSGTERNIADYLAEDVLDRLPGEMQQFLEQTSLLEEFNAQLCNTLTGRSDSREMLRRLHREQLFIIALDAEGEWFRYHHLFAEFLQGRLAKRGDPAHLLHAAACWCEGQDLADKSIKYALRARNYIFAAQLLERQGARLIAANRVYGVLSVLKNLPAQVIREHPVFQIFYAWQLAFEQQYAQAEAMIEDVSTRLLGERGKALHLGLAELLASAQVLKALVLLYQDKLENCLQLARHWLSLVPDNQPVFRAVLSCVQAAAHALLGDFDEASTSIARGRDTLRETESEYLQVVVALIEVLICKDLGQLGRGRTLAENARSRVERVFGRRSRVGGPLALAYADLLYEQDRHAAILAELPLATTWRDVATPIELISRGKLVMARGRFFAGEAEQALVELDEWLQGLHGAGYQRVFALGMSCKVHFLLWLRRPNDAERTCLQLRHQLGVLPQGHYSDADIALVLAEARLTLSERRADKAQAVLERCLATQTADHQRDRHLRLSILLCVAYWRRGNCKKAFSLLLPTVESAWNSGYRRLFLDDALWLLPLWNAWSAAQPQRASAWQGVAEQLREQCRRMAIDPETVDDSQDVSHREREILRFVAAGLSNREIARTLHLSEATIKWHLHNLFAKFAVRSRTQAVLKGKSIGLLSEA</sequence>
<dbReference type="SUPFAM" id="SSF52540">
    <property type="entry name" value="P-loop containing nucleoside triphosphate hydrolases"/>
    <property type="match status" value="1"/>
</dbReference>
<dbReference type="Pfam" id="PF17874">
    <property type="entry name" value="TPR_MalT"/>
    <property type="match status" value="1"/>
</dbReference>
<dbReference type="InterPro" id="IPR041664">
    <property type="entry name" value="AAA_16"/>
</dbReference>
<dbReference type="InterPro" id="IPR016032">
    <property type="entry name" value="Sig_transdc_resp-reg_C-effctor"/>
</dbReference>
<dbReference type="PANTHER" id="PTHR43214:SF41">
    <property type="entry name" value="NITRATE_NITRITE RESPONSE REGULATOR PROTEIN NARP"/>
    <property type="match status" value="1"/>
</dbReference>
<dbReference type="OrthoDB" id="1123107at2"/>
<dbReference type="Gene3D" id="1.10.10.10">
    <property type="entry name" value="Winged helix-like DNA-binding domain superfamily/Winged helix DNA-binding domain"/>
    <property type="match status" value="1"/>
</dbReference>
<dbReference type="EMBL" id="AWSQ01000003">
    <property type="protein sequence ID" value="KFX69502.1"/>
    <property type="molecule type" value="Genomic_DNA"/>
</dbReference>
<dbReference type="SUPFAM" id="SSF48452">
    <property type="entry name" value="TPR-like"/>
    <property type="match status" value="1"/>
</dbReference>
<dbReference type="STRING" id="1395571.TMS3_0113885"/>
<dbReference type="GO" id="GO:0006355">
    <property type="term" value="P:regulation of DNA-templated transcription"/>
    <property type="evidence" value="ECO:0007669"/>
    <property type="project" value="InterPro"/>
</dbReference>
<comment type="caution">
    <text evidence="5">The sequence shown here is derived from an EMBL/GenBank/DDBJ whole genome shotgun (WGS) entry which is preliminary data.</text>
</comment>
<keyword evidence="2" id="KW-0238">DNA-binding</keyword>
<dbReference type="eggNOG" id="COG2909">
    <property type="taxonomic scope" value="Bacteria"/>
</dbReference>
<dbReference type="SUPFAM" id="SSF46894">
    <property type="entry name" value="C-terminal effector domain of the bipartite response regulators"/>
    <property type="match status" value="1"/>
</dbReference>
<evidence type="ECO:0000259" key="4">
    <source>
        <dbReference type="PROSITE" id="PS50043"/>
    </source>
</evidence>
<dbReference type="InterPro" id="IPR039420">
    <property type="entry name" value="WalR-like"/>
</dbReference>
<dbReference type="Pfam" id="PF25873">
    <property type="entry name" value="WHD_MalT"/>
    <property type="match status" value="1"/>
</dbReference>
<dbReference type="Pfam" id="PF13191">
    <property type="entry name" value="AAA_16"/>
    <property type="match status" value="1"/>
</dbReference>
<evidence type="ECO:0000256" key="1">
    <source>
        <dbReference type="ARBA" id="ARBA00023015"/>
    </source>
</evidence>
<proteinExistence type="predicted"/>
<evidence type="ECO:0000313" key="6">
    <source>
        <dbReference type="Proteomes" id="UP000030063"/>
    </source>
</evidence>
<dbReference type="PANTHER" id="PTHR43214">
    <property type="entry name" value="TWO-COMPONENT RESPONSE REGULATOR"/>
    <property type="match status" value="1"/>
</dbReference>
<dbReference type="Gene3D" id="3.40.50.300">
    <property type="entry name" value="P-loop containing nucleotide triphosphate hydrolases"/>
    <property type="match status" value="1"/>
</dbReference>
<dbReference type="SMART" id="SM00421">
    <property type="entry name" value="HTH_LUXR"/>
    <property type="match status" value="1"/>
</dbReference>
<dbReference type="Gene3D" id="1.25.40.10">
    <property type="entry name" value="Tetratricopeptide repeat domain"/>
    <property type="match status" value="1"/>
</dbReference>
<feature type="domain" description="HTH luxR-type" evidence="4">
    <location>
        <begin position="837"/>
        <end position="902"/>
    </location>
</feature>
<dbReference type="InterPro" id="IPR041617">
    <property type="entry name" value="TPR_MalT"/>
</dbReference>
<evidence type="ECO:0000256" key="2">
    <source>
        <dbReference type="ARBA" id="ARBA00023125"/>
    </source>
</evidence>
<dbReference type="InterPro" id="IPR036388">
    <property type="entry name" value="WH-like_DNA-bd_sf"/>
</dbReference>